<proteinExistence type="inferred from homology"/>
<dbReference type="PANTHER" id="PTHR45820:SF1">
    <property type="entry name" value="PROTON-COUPLED ZINC ANTIPORTER SLC30A1"/>
    <property type="match status" value="1"/>
</dbReference>
<dbReference type="PANTHER" id="PTHR45820">
    <property type="entry name" value="FI23527P1"/>
    <property type="match status" value="1"/>
</dbReference>
<evidence type="ECO:0000313" key="10">
    <source>
        <dbReference type="Proteomes" id="UP000694523"/>
    </source>
</evidence>
<reference evidence="9" key="2">
    <citation type="submission" date="2025-09" db="UniProtKB">
        <authorList>
            <consortium name="Ensembl"/>
        </authorList>
    </citation>
    <scope>IDENTIFICATION</scope>
</reference>
<name>A0A8C6TJR3_9GOBI</name>
<comment type="subcellular location">
    <subcellularLocation>
        <location evidence="1">Membrane</location>
        <topology evidence="1">Multi-pass membrane protein</topology>
    </subcellularLocation>
</comment>
<dbReference type="Ensembl" id="ENSNMLT00000021647.1">
    <property type="protein sequence ID" value="ENSNMLP00000019268.1"/>
    <property type="gene ID" value="ENSNMLG00000012623.1"/>
</dbReference>
<evidence type="ECO:0000313" key="9">
    <source>
        <dbReference type="Ensembl" id="ENSNMLP00000019268.1"/>
    </source>
</evidence>
<dbReference type="SUPFAM" id="SSF161111">
    <property type="entry name" value="Cation efflux protein transmembrane domain-like"/>
    <property type="match status" value="1"/>
</dbReference>
<dbReference type="AlphaFoldDB" id="A0A8C6TJR3"/>
<accession>A0A8C6TJR3</accession>
<keyword evidence="5 7" id="KW-1133">Transmembrane helix</keyword>
<keyword evidence="10" id="KW-1185">Reference proteome</keyword>
<protein>
    <recommendedName>
        <fullName evidence="8">Cation efflux protein transmembrane domain-containing protein</fullName>
    </recommendedName>
</protein>
<feature type="domain" description="Cation efflux protein transmembrane" evidence="8">
    <location>
        <begin position="11"/>
        <end position="73"/>
    </location>
</feature>
<keyword evidence="3 7" id="KW-0812">Transmembrane</keyword>
<feature type="transmembrane region" description="Helical" evidence="7">
    <location>
        <begin position="43"/>
        <end position="60"/>
    </location>
</feature>
<dbReference type="Proteomes" id="UP000694523">
    <property type="component" value="Unplaced"/>
</dbReference>
<evidence type="ECO:0000256" key="1">
    <source>
        <dbReference type="ARBA" id="ARBA00004141"/>
    </source>
</evidence>
<comment type="similarity">
    <text evidence="2">Belongs to the cation diffusion facilitator (CDF) transporter (TC 2.A.4) family. SLC30A subfamily.</text>
</comment>
<evidence type="ECO:0000256" key="6">
    <source>
        <dbReference type="ARBA" id="ARBA00023136"/>
    </source>
</evidence>
<dbReference type="GO" id="GO:0005794">
    <property type="term" value="C:Golgi apparatus"/>
    <property type="evidence" value="ECO:0007669"/>
    <property type="project" value="TreeGrafter"/>
</dbReference>
<feature type="transmembrane region" description="Helical" evidence="7">
    <location>
        <begin position="12"/>
        <end position="31"/>
    </location>
</feature>
<dbReference type="InterPro" id="IPR027469">
    <property type="entry name" value="Cation_efflux_TMD_sf"/>
</dbReference>
<organism evidence="9 10">
    <name type="scientific">Neogobius melanostomus</name>
    <name type="common">round goby</name>
    <dbReference type="NCBI Taxonomy" id="47308"/>
    <lineage>
        <taxon>Eukaryota</taxon>
        <taxon>Metazoa</taxon>
        <taxon>Chordata</taxon>
        <taxon>Craniata</taxon>
        <taxon>Vertebrata</taxon>
        <taxon>Euteleostomi</taxon>
        <taxon>Actinopterygii</taxon>
        <taxon>Neopterygii</taxon>
        <taxon>Teleostei</taxon>
        <taxon>Neoteleostei</taxon>
        <taxon>Acanthomorphata</taxon>
        <taxon>Gobiaria</taxon>
        <taxon>Gobiiformes</taxon>
        <taxon>Gobioidei</taxon>
        <taxon>Gobiidae</taxon>
        <taxon>Benthophilinae</taxon>
        <taxon>Neogobiini</taxon>
        <taxon>Neogobius</taxon>
    </lineage>
</organism>
<reference evidence="9" key="1">
    <citation type="submission" date="2025-08" db="UniProtKB">
        <authorList>
            <consortium name="Ensembl"/>
        </authorList>
    </citation>
    <scope>IDENTIFICATION</scope>
</reference>
<evidence type="ECO:0000256" key="5">
    <source>
        <dbReference type="ARBA" id="ARBA00022989"/>
    </source>
</evidence>
<dbReference type="InterPro" id="IPR058533">
    <property type="entry name" value="Cation_efflux_TM"/>
</dbReference>
<dbReference type="Gene3D" id="1.20.1510.10">
    <property type="entry name" value="Cation efflux protein transmembrane domain"/>
    <property type="match status" value="1"/>
</dbReference>
<evidence type="ECO:0000256" key="3">
    <source>
        <dbReference type="ARBA" id="ARBA00022692"/>
    </source>
</evidence>
<keyword evidence="6 7" id="KW-0472">Membrane</keyword>
<evidence type="ECO:0000259" key="8">
    <source>
        <dbReference type="Pfam" id="PF01545"/>
    </source>
</evidence>
<evidence type="ECO:0000256" key="4">
    <source>
        <dbReference type="ARBA" id="ARBA00022833"/>
    </source>
</evidence>
<sequence length="83" mass="9276">MACEPTRARLLRMLSMTFGFFIVEVVVSRMTSSLSMLLDSFHILSDVIALAVALVAVRFAEKTQATNKNTFGRRAKARLILIE</sequence>
<evidence type="ECO:0000256" key="7">
    <source>
        <dbReference type="SAM" id="Phobius"/>
    </source>
</evidence>
<dbReference type="GO" id="GO:0005385">
    <property type="term" value="F:zinc ion transmembrane transporter activity"/>
    <property type="evidence" value="ECO:0007669"/>
    <property type="project" value="TreeGrafter"/>
</dbReference>
<dbReference type="Pfam" id="PF01545">
    <property type="entry name" value="Cation_efflux"/>
    <property type="match status" value="1"/>
</dbReference>
<dbReference type="GO" id="GO:0019855">
    <property type="term" value="F:calcium channel inhibitor activity"/>
    <property type="evidence" value="ECO:0007669"/>
    <property type="project" value="TreeGrafter"/>
</dbReference>
<keyword evidence="4" id="KW-0862">Zinc</keyword>
<dbReference type="GO" id="GO:0006882">
    <property type="term" value="P:intracellular zinc ion homeostasis"/>
    <property type="evidence" value="ECO:0007669"/>
    <property type="project" value="TreeGrafter"/>
</dbReference>
<dbReference type="GO" id="GO:0010312">
    <property type="term" value="P:detoxification of zinc ion"/>
    <property type="evidence" value="ECO:0007669"/>
    <property type="project" value="TreeGrafter"/>
</dbReference>
<evidence type="ECO:0000256" key="2">
    <source>
        <dbReference type="ARBA" id="ARBA00008873"/>
    </source>
</evidence>
<dbReference type="GO" id="GO:0005783">
    <property type="term" value="C:endoplasmic reticulum"/>
    <property type="evidence" value="ECO:0007669"/>
    <property type="project" value="TreeGrafter"/>
</dbReference>
<dbReference type="GO" id="GO:0016020">
    <property type="term" value="C:membrane"/>
    <property type="evidence" value="ECO:0007669"/>
    <property type="project" value="UniProtKB-SubCell"/>
</dbReference>